<reference evidence="1 2" key="1">
    <citation type="submission" date="2020-11" db="EMBL/GenBank/DDBJ databases">
        <authorList>
            <person name="Kim M.K."/>
        </authorList>
    </citation>
    <scope>NUCLEOTIDE SEQUENCE [LARGE SCALE GENOMIC DNA]</scope>
    <source>
        <strain evidence="1 2">BT683</strain>
    </source>
</reference>
<proteinExistence type="predicted"/>
<dbReference type="EMBL" id="JADQDQ010000005">
    <property type="protein sequence ID" value="MBF9238329.1"/>
    <property type="molecule type" value="Genomic_DNA"/>
</dbReference>
<keyword evidence="2" id="KW-1185">Reference proteome</keyword>
<protein>
    <submittedName>
        <fullName evidence="1">Uncharacterized protein</fullName>
    </submittedName>
</protein>
<comment type="caution">
    <text evidence="1">The sequence shown here is derived from an EMBL/GenBank/DDBJ whole genome shotgun (WGS) entry which is preliminary data.</text>
</comment>
<evidence type="ECO:0000313" key="1">
    <source>
        <dbReference type="EMBL" id="MBF9238329.1"/>
    </source>
</evidence>
<organism evidence="1 2">
    <name type="scientific">Hymenobacter jeongseonensis</name>
    <dbReference type="NCBI Taxonomy" id="2791027"/>
    <lineage>
        <taxon>Bacteria</taxon>
        <taxon>Pseudomonadati</taxon>
        <taxon>Bacteroidota</taxon>
        <taxon>Cytophagia</taxon>
        <taxon>Cytophagales</taxon>
        <taxon>Hymenobacteraceae</taxon>
        <taxon>Hymenobacter</taxon>
    </lineage>
</organism>
<dbReference type="Proteomes" id="UP000597617">
    <property type="component" value="Unassembled WGS sequence"/>
</dbReference>
<sequence>MSNVEEAPTSQISIEDGFIVLTNAGQIVAQIPIKDLKLIGEYTTANGPFVDDWFIVFMTSAKDWKQISEYTPGMAEVLLALGSHLEADIIGSLAWSTSWKTNIIWPKNVEGQEMWDLLTEHPTTLLGRLKKAMGIVNKQLVLTEAAASVFR</sequence>
<gene>
    <name evidence="1" type="ORF">I2I05_13065</name>
</gene>
<name>A0ABS0IIX9_9BACT</name>
<accession>A0ABS0IIX9</accession>
<evidence type="ECO:0000313" key="2">
    <source>
        <dbReference type="Proteomes" id="UP000597617"/>
    </source>
</evidence>